<dbReference type="InterPro" id="IPR011050">
    <property type="entry name" value="Pectin_lyase_fold/virulence"/>
</dbReference>
<dbReference type="SMART" id="SM00869">
    <property type="entry name" value="Autotransporter"/>
    <property type="match status" value="1"/>
</dbReference>
<keyword evidence="3" id="KW-1185">Reference proteome</keyword>
<protein>
    <recommendedName>
        <fullName evidence="1">Autotransporter domain-containing protein</fullName>
    </recommendedName>
</protein>
<proteinExistence type="predicted"/>
<dbReference type="NCBIfam" id="TIGR04393">
    <property type="entry name" value="rpt_T5SS_PEPC"/>
    <property type="match status" value="10"/>
</dbReference>
<feature type="domain" description="Autotransporter" evidence="1">
    <location>
        <begin position="1458"/>
        <end position="1736"/>
    </location>
</feature>
<dbReference type="SUPFAM" id="SSF103515">
    <property type="entry name" value="Autotransporter"/>
    <property type="match status" value="1"/>
</dbReference>
<organism evidence="2 3">
    <name type="scientific">Parazoarcus communis SWub3 = DSM 12120</name>
    <dbReference type="NCBI Taxonomy" id="1121029"/>
    <lineage>
        <taxon>Bacteria</taxon>
        <taxon>Pseudomonadati</taxon>
        <taxon>Pseudomonadota</taxon>
        <taxon>Betaproteobacteria</taxon>
        <taxon>Rhodocyclales</taxon>
        <taxon>Zoogloeaceae</taxon>
        <taxon>Parazoarcus</taxon>
    </lineage>
</organism>
<comment type="caution">
    <text evidence="2">The sequence shown here is derived from an EMBL/GenBank/DDBJ whole genome shotgun (WGS) entry which is preliminary data.</text>
</comment>
<dbReference type="OrthoDB" id="5760545at2"/>
<dbReference type="InterPro" id="IPR006315">
    <property type="entry name" value="OM_autotransptr_brl_dom"/>
</dbReference>
<dbReference type="Gene3D" id="2.40.128.130">
    <property type="entry name" value="Autotransporter beta-domain"/>
    <property type="match status" value="1"/>
</dbReference>
<gene>
    <name evidence="2" type="ORF">DNK49_04195</name>
</gene>
<evidence type="ECO:0000259" key="1">
    <source>
        <dbReference type="PROSITE" id="PS51208"/>
    </source>
</evidence>
<evidence type="ECO:0000313" key="2">
    <source>
        <dbReference type="EMBL" id="PZA17738.1"/>
    </source>
</evidence>
<dbReference type="InterPro" id="IPR036709">
    <property type="entry name" value="Autotransporte_beta_dom_sf"/>
</dbReference>
<reference evidence="2 3" key="1">
    <citation type="submission" date="2018-06" db="EMBL/GenBank/DDBJ databases">
        <title>Azoarcus communis strain SWub3 genome.</title>
        <authorList>
            <person name="Zorraquino Salvo V."/>
            <person name="Toubiana D."/>
            <person name="Blumwald E."/>
        </authorList>
    </citation>
    <scope>NUCLEOTIDE SEQUENCE [LARGE SCALE GENOMIC DNA]</scope>
    <source>
        <strain evidence="2 3">SWub3</strain>
    </source>
</reference>
<dbReference type="SUPFAM" id="SSF51126">
    <property type="entry name" value="Pectin lyase-like"/>
    <property type="match status" value="2"/>
</dbReference>
<dbReference type="Pfam" id="PF03797">
    <property type="entry name" value="Autotransporter"/>
    <property type="match status" value="1"/>
</dbReference>
<evidence type="ECO:0000313" key="3">
    <source>
        <dbReference type="Proteomes" id="UP000248259"/>
    </source>
</evidence>
<dbReference type="EMBL" id="QKOE01000002">
    <property type="protein sequence ID" value="PZA17738.1"/>
    <property type="molecule type" value="Genomic_DNA"/>
</dbReference>
<dbReference type="PROSITE" id="PS51208">
    <property type="entry name" value="AUTOTRANSPORTER"/>
    <property type="match status" value="1"/>
</dbReference>
<sequence length="1736" mass="171323">MCMLSFDNPDVPGLRRVSPGCICRLARRAVGTIISELCPIMSSPLSCRPRLSILALALSLTFSQQAAAGNFRWTGSTNDQWETSGNWDWDGFAPPGPADTATFDLLAAPVARLSTTTSINMLVLGGASVGRLNITGSLTTGAALIANSSGSTGELTVSGNGAAFVVSGGALTLGQAGTGTLTVQNAASASSSAGSVYIGGAPGGNGNLILQTGGSFDAGTSLLYVGFGGSGNVGITEGQLHSDGARLGDGLGSVGEVSLTGVGSSWTNAGWLDVGGGGTGTLTLTAGATASTNGAAVASTAGTSSSIGVSGINSMLTINGAFSFYLGLYGNATLTLGTGAAISSGETLISRYSTSTSSATVTGGTWTTGRLIMGGDPFDVLSTGGTATLIVQASGTLNTADAWLGAVDGGTGTVNLNDASWVASDRISVGFGGSGILSLTNGAVVSSTGGLVGHLASGDGTVTVSGAGSAWHNSGVLYVGNEGEGALTVSAGAAVTSTDGYVGVANGAQGEAVITTGASWINSGDLLVGQSGGAVGEVTVSGGGSLSSLQNILGDLAGSQGTLTVTGAGSTMTASSDFNVGRFGSGILSINAGGQASGNRIFIANENGSSGEAVVSGSNSQWTSTNKLHVGLGGSGELTVADGGTVSATELGIATQAGSTGVLNVGANAVSAPQLAGVLDSPAIVFGAGNGTLNFNHSGDYSLAAALTGNGTVNQLSGNTIFSGNSLAFAGNTTISGGVLTVGGSLGGTLQVSSGGTLSGVGTVGSTTVASGGTIAPGDTTGELMVNGDLVLASGSIYRVQATTTGADRISVSGNASLAGNLNVIAGSSSYVPGTQYVILSTGGTLSGLFASVASNFNFMNPVVTYSGNAVYLTLNAIEETSVSSWTGLASSDWNNAANWGWDGVVPAAGSNATIDVASGTRMPVLDGSGAVETLIVGATATGGLTVNGALASGTLVAGNGMGSSGEIAASGSGASIQNSSVLILGNSGTGRLNVSGGATVTSAGLVSLGVESGGSGVIDVSGGARLEADSGLRVGSRGSGVLVVRDGGQVRASSVELGQFASGRASATISGMGSTLASIGTLHVGGVGQAALTVVDGGKVSTPRLEIAAQSGATAVVNVGAAAGSAPHGAGWLDTASIVFGAGSGTLNFNHNADYTLAAALSGRGNVRQLGGNTTLSGDSSAFTGTTTMSGGRLRVDGTLGGALNVIAGGTLSGSGTVGNTTVASGGTLAPDALGGMLRVNGNLALEAGSTYRVQTTAEGESDRLVVTGNAELAGVLSIRAGMSKYAASTQYTILSAGGLVSGTFDTVISDFAFVTPSLNYEAQTVELTLTPNGASYTSVSQTSNESGVAEALKSAALNTGTSSEFDQALMRINTLSAGQARAAFNSMSGRAHLGLGTLGVLSSTMQTLGRRTIGDIGNSGAGGSGFAYAGGEPVLLATSTHADTASDASVGLQLWPKRRDRGLWAQLLGGHGNTRSDGNAVGYKSDTSGVLLGADSKLNDRTAVGLAYQYGDTRLDYASAGHDDARVRGHQLAAYGSHVVDDWRLQAIAAYGWNAYSTDRDITIGEASSRARAEYDGRELGVFLEAAYRIDRGNHVLEPALSLQNVVLKQDGFREKGAGALGLEADSQTTRSLVSMLGGRLQLSLAQTGLSAELRAFWRRQWADRGSEMEVAFQGAPGSSFRVTGVSQERDSAVVGLGLKGRTSDSLSLELDYNLGVDRRQTQHTLIAGLRYTW</sequence>
<name>A0A323VBX5_9RHOO</name>
<dbReference type="GO" id="GO:0019867">
    <property type="term" value="C:outer membrane"/>
    <property type="evidence" value="ECO:0007669"/>
    <property type="project" value="InterPro"/>
</dbReference>
<dbReference type="NCBIfam" id="TIGR01414">
    <property type="entry name" value="autotrans_barl"/>
    <property type="match status" value="1"/>
</dbReference>
<accession>A0A323VBX5</accession>
<dbReference type="InterPro" id="IPR005546">
    <property type="entry name" value="Autotransporte_beta"/>
</dbReference>
<dbReference type="InterPro" id="IPR030895">
    <property type="entry name" value="T5SS_PEPC_rpt"/>
</dbReference>
<dbReference type="Proteomes" id="UP000248259">
    <property type="component" value="Unassembled WGS sequence"/>
</dbReference>